<comment type="caution">
    <text evidence="2">The sequence shown here is derived from an EMBL/GenBank/DDBJ whole genome shotgun (WGS) entry which is preliminary data.</text>
</comment>
<dbReference type="OrthoDB" id="5476657at2"/>
<gene>
    <name evidence="2" type="ORF">NS334_10065</name>
</gene>
<dbReference type="EMBL" id="LDTB01000037">
    <property type="protein sequence ID" value="KTT71614.1"/>
    <property type="molecule type" value="Genomic_DNA"/>
</dbReference>
<name>A0A147I1T2_9SPHN</name>
<sequence>MAEPLRRSRLTFTRSRTAVTLSPDGAVEPSAQSNAVVPNDNCRSASGRSGVWNPKIFQFARSFETQDVRQQLATVQIGGGSTFDRLKLTYDLS</sequence>
<protein>
    <submittedName>
        <fullName evidence="2">Uncharacterized protein</fullName>
    </submittedName>
</protein>
<dbReference type="Proteomes" id="UP000074310">
    <property type="component" value="Unassembled WGS sequence"/>
</dbReference>
<evidence type="ECO:0000313" key="2">
    <source>
        <dbReference type="EMBL" id="KTT71614.1"/>
    </source>
</evidence>
<proteinExistence type="predicted"/>
<keyword evidence="3" id="KW-1185">Reference proteome</keyword>
<dbReference type="PATRIC" id="fig|869719.3.peg.1877"/>
<organism evidence="2 3">
    <name type="scientific">Sphingomonas endophytica</name>
    <dbReference type="NCBI Taxonomy" id="869719"/>
    <lineage>
        <taxon>Bacteria</taxon>
        <taxon>Pseudomonadati</taxon>
        <taxon>Pseudomonadota</taxon>
        <taxon>Alphaproteobacteria</taxon>
        <taxon>Sphingomonadales</taxon>
        <taxon>Sphingomonadaceae</taxon>
        <taxon>Sphingomonas</taxon>
    </lineage>
</organism>
<dbReference type="AlphaFoldDB" id="A0A147I1T2"/>
<evidence type="ECO:0000256" key="1">
    <source>
        <dbReference type="SAM" id="MobiDB-lite"/>
    </source>
</evidence>
<accession>A0A147I1T2</accession>
<feature type="region of interest" description="Disordered" evidence="1">
    <location>
        <begin position="21"/>
        <end position="40"/>
    </location>
</feature>
<evidence type="ECO:0000313" key="3">
    <source>
        <dbReference type="Proteomes" id="UP000074310"/>
    </source>
</evidence>
<feature type="compositionally biased region" description="Polar residues" evidence="1">
    <location>
        <begin position="30"/>
        <end position="40"/>
    </location>
</feature>
<reference evidence="2 3" key="1">
    <citation type="journal article" date="2016" name="Front. Microbiol.">
        <title>Genomic Resource of Rice Seed Associated Bacteria.</title>
        <authorList>
            <person name="Midha S."/>
            <person name="Bansal K."/>
            <person name="Sharma S."/>
            <person name="Kumar N."/>
            <person name="Patil P.P."/>
            <person name="Chaudhry V."/>
            <person name="Patil P.B."/>
        </authorList>
    </citation>
    <scope>NUCLEOTIDE SEQUENCE [LARGE SCALE GENOMIC DNA]</scope>
    <source>
        <strain evidence="2 3">NS334</strain>
    </source>
</reference>